<comment type="cofactor">
    <cofactor evidence="7">
        <name>Zn(2+)</name>
        <dbReference type="ChEBI" id="CHEBI:29105"/>
    </cofactor>
    <text evidence="7">Binds 1 zinc ion.</text>
</comment>
<feature type="region of interest" description="Disordered" evidence="8">
    <location>
        <begin position="520"/>
        <end position="559"/>
    </location>
</feature>
<feature type="compositionally biased region" description="Low complexity" evidence="8">
    <location>
        <begin position="79"/>
        <end position="102"/>
    </location>
</feature>
<dbReference type="Pfam" id="PF01432">
    <property type="entry name" value="Peptidase_M3"/>
    <property type="match status" value="1"/>
</dbReference>
<feature type="compositionally biased region" description="Acidic residues" evidence="8">
    <location>
        <begin position="373"/>
        <end position="390"/>
    </location>
</feature>
<keyword evidence="3 7" id="KW-0479">Metal-binding</keyword>
<feature type="compositionally biased region" description="Pro residues" evidence="8">
    <location>
        <begin position="987"/>
        <end position="1002"/>
    </location>
</feature>
<comment type="similarity">
    <text evidence="1 7">Belongs to the peptidase M3 family.</text>
</comment>
<protein>
    <submittedName>
        <fullName evidence="10">FRAS1- extracellular matrix protein 2</fullName>
    </submittedName>
</protein>
<keyword evidence="2 7" id="KW-0645">Protease</keyword>
<dbReference type="EMBL" id="BRXU01000015">
    <property type="protein sequence ID" value="GLC56158.1"/>
    <property type="molecule type" value="Genomic_DNA"/>
</dbReference>
<accession>A0A9W6F4F8</accession>
<feature type="domain" description="Peptidase M3A/M3B catalytic" evidence="9">
    <location>
        <begin position="770"/>
        <end position="971"/>
    </location>
</feature>
<feature type="compositionally biased region" description="Acidic residues" evidence="8">
    <location>
        <begin position="521"/>
        <end position="531"/>
    </location>
</feature>
<evidence type="ECO:0000256" key="7">
    <source>
        <dbReference type="RuleBase" id="RU003435"/>
    </source>
</evidence>
<dbReference type="PANTHER" id="PTHR11804">
    <property type="entry name" value="PROTEASE M3 THIMET OLIGOPEPTIDASE-RELATED"/>
    <property type="match status" value="1"/>
</dbReference>
<dbReference type="GO" id="GO:0006518">
    <property type="term" value="P:peptide metabolic process"/>
    <property type="evidence" value="ECO:0007669"/>
    <property type="project" value="TreeGrafter"/>
</dbReference>
<evidence type="ECO:0000256" key="6">
    <source>
        <dbReference type="ARBA" id="ARBA00023049"/>
    </source>
</evidence>
<gene>
    <name evidence="10" type="primary">PLEST001838</name>
    <name evidence="10" type="ORF">PLESTB_001074800</name>
</gene>
<organism evidence="10 11">
    <name type="scientific">Pleodorina starrii</name>
    <dbReference type="NCBI Taxonomy" id="330485"/>
    <lineage>
        <taxon>Eukaryota</taxon>
        <taxon>Viridiplantae</taxon>
        <taxon>Chlorophyta</taxon>
        <taxon>core chlorophytes</taxon>
        <taxon>Chlorophyceae</taxon>
        <taxon>CS clade</taxon>
        <taxon>Chlamydomonadales</taxon>
        <taxon>Volvocaceae</taxon>
        <taxon>Pleodorina</taxon>
    </lineage>
</organism>
<reference evidence="10 11" key="1">
    <citation type="journal article" date="2023" name="Commun. Biol.">
        <title>Reorganization of the ancestral sex-determining regions during the evolution of trioecy in Pleodorina starrii.</title>
        <authorList>
            <person name="Takahashi K."/>
            <person name="Suzuki S."/>
            <person name="Kawai-Toyooka H."/>
            <person name="Yamamoto K."/>
            <person name="Hamaji T."/>
            <person name="Ootsuki R."/>
            <person name="Yamaguchi H."/>
            <person name="Kawachi M."/>
            <person name="Higashiyama T."/>
            <person name="Nozaki H."/>
        </authorList>
    </citation>
    <scope>NUCLEOTIDE SEQUENCE [LARGE SCALE GENOMIC DNA]</scope>
    <source>
        <strain evidence="10 11">NIES-4479</strain>
    </source>
</reference>
<keyword evidence="4 7" id="KW-0378">Hydrolase</keyword>
<sequence>MFRKHRIDSFCTPRPEIGQNSGAHRLVRSFFQPPDRLHRLHQKPRTYQACAAPPSRPPVIRARWAAPRRHDAALPTRPTSPTSITATNTSTTTTTSSPVHAPTTGLCGLPGVLSPPLLRDYWDLAVRPRLDALLRATSREPPGPGFLGLMDRLLAELRSAAAVARHTAGRHVSPAWRQAASEVAAACKKYETFVFQAADDELLSKLGLTAQRLAAQLRALEPAEGPERPEGDTAAVAVPAASAAEGSDRAGQQQQQQRQQAAAVSSLRAQLRLCGLLQRSLLRGGAGLGGEEDDELSWLYAVRTAPSGTQERLSRLLVAEREAAAAVGAAVATGPGPPLALPLGELRRALRWRRRCGGGSAEGAADRGRQAGQDDESGDGDDGSDEDDGGDAALERDPVLGPMLAAAAAAGVPPAVGLPLTPAGLRALLRRHPCAAVRRAAYEAGLLPRLAAALRRLGALAAVRREVAGLQGYSSFSELSYNRAGLAVSDAGAVLGILQALAEALAPAAEAELRQLREAMRDDEEGEEEEEEGRRRAAAASDGRVCDSSTNSSCGGDGGVGFDGPSGLAGGGTPGGGAIMVSELAPWDLDYAQGLMMRRRRLPPEPSELEPYMHLDAVLYGLSEVLYDLMRVRLEVSAPEPSREELEPGEGPPPPELWDPRVVRLTVWSERRLAGVVYLDPGTGYGTRQLRFPAGSTAASTSAPAGEAPAAAAAGADQGASRAEGGDSVSGGGGGGDGGFGGARPESTPAVAVGLQWDWRGGCAANPSALHELLHEMGHALHLILSSGPRQHGDNPAAATAATATAGVRGQTLMHWGGLQLPLDLLEVPSSLMQTLAYDPAVLERICRRRRRSQVTAAAAAAGAAEEDGEEEVMPGALCERLAAYLAAEHCGAVATLHKVFASLVDQLLHSDEGAGGQMGADVGRLWQAVRQAYGITPQSAVTLKELAALPAVAHHQATFHAYLVGLMAASALRRAHPPDLHLRATPHPPQQPPPQPPPAGSSPPAWAEVRALVFEAGGCDDPSELLARMLAPPPAAAATVAGAAAVTQGRGLLRGGATLEDIAPVVATLAELVWGLVGEGAVEEQEVEAVRR</sequence>
<evidence type="ECO:0000256" key="1">
    <source>
        <dbReference type="ARBA" id="ARBA00006040"/>
    </source>
</evidence>
<name>A0A9W6F4F8_9CHLO</name>
<feature type="region of interest" description="Disordered" evidence="8">
    <location>
        <begin position="980"/>
        <end position="1005"/>
    </location>
</feature>
<comment type="caution">
    <text evidence="10">The sequence shown here is derived from an EMBL/GenBank/DDBJ whole genome shotgun (WGS) entry which is preliminary data.</text>
</comment>
<feature type="region of interest" description="Disordered" evidence="8">
    <location>
        <begin position="696"/>
        <end position="747"/>
    </location>
</feature>
<feature type="compositionally biased region" description="Low complexity" evidence="8">
    <location>
        <begin position="696"/>
        <end position="727"/>
    </location>
</feature>
<dbReference type="InterPro" id="IPR001567">
    <property type="entry name" value="Pept_M3A_M3B_dom"/>
</dbReference>
<keyword evidence="5 7" id="KW-0862">Zinc</keyword>
<keyword evidence="6 7" id="KW-0482">Metalloprotease</keyword>
<dbReference type="GO" id="GO:0006508">
    <property type="term" value="P:proteolysis"/>
    <property type="evidence" value="ECO:0007669"/>
    <property type="project" value="UniProtKB-KW"/>
</dbReference>
<feature type="region of interest" description="Disordered" evidence="8">
    <location>
        <begin position="638"/>
        <end position="659"/>
    </location>
</feature>
<dbReference type="PANTHER" id="PTHR11804:SF79">
    <property type="entry name" value="MITOCHONDRIAL INTERMEDIATE PEPTIDASE"/>
    <property type="match status" value="1"/>
</dbReference>
<dbReference type="GO" id="GO:0046872">
    <property type="term" value="F:metal ion binding"/>
    <property type="evidence" value="ECO:0007669"/>
    <property type="project" value="UniProtKB-UniRule"/>
</dbReference>
<feature type="region of interest" description="Disordered" evidence="8">
    <location>
        <begin position="240"/>
        <end position="259"/>
    </location>
</feature>
<evidence type="ECO:0000313" key="10">
    <source>
        <dbReference type="EMBL" id="GLC56158.1"/>
    </source>
</evidence>
<feature type="region of interest" description="Disordered" evidence="8">
    <location>
        <begin position="70"/>
        <end position="102"/>
    </location>
</feature>
<evidence type="ECO:0000256" key="4">
    <source>
        <dbReference type="ARBA" id="ARBA00022801"/>
    </source>
</evidence>
<dbReference type="Proteomes" id="UP001165080">
    <property type="component" value="Unassembled WGS sequence"/>
</dbReference>
<dbReference type="Gene3D" id="1.10.1370.10">
    <property type="entry name" value="Neurolysin, domain 3"/>
    <property type="match status" value="1"/>
</dbReference>
<dbReference type="SUPFAM" id="SSF55486">
    <property type="entry name" value="Metalloproteases ('zincins'), catalytic domain"/>
    <property type="match status" value="1"/>
</dbReference>
<feature type="region of interest" description="Disordered" evidence="8">
    <location>
        <begin position="357"/>
        <end position="396"/>
    </location>
</feature>
<keyword evidence="11" id="KW-1185">Reference proteome</keyword>
<feature type="compositionally biased region" description="Gly residues" evidence="8">
    <location>
        <begin position="728"/>
        <end position="742"/>
    </location>
</feature>
<dbReference type="Gene3D" id="1.10.1370.40">
    <property type="match status" value="1"/>
</dbReference>
<proteinExistence type="inferred from homology"/>
<evidence type="ECO:0000256" key="2">
    <source>
        <dbReference type="ARBA" id="ARBA00022670"/>
    </source>
</evidence>
<evidence type="ECO:0000256" key="8">
    <source>
        <dbReference type="SAM" id="MobiDB-lite"/>
    </source>
</evidence>
<evidence type="ECO:0000259" key="9">
    <source>
        <dbReference type="Pfam" id="PF01432"/>
    </source>
</evidence>
<evidence type="ECO:0000256" key="5">
    <source>
        <dbReference type="ARBA" id="ARBA00022833"/>
    </source>
</evidence>
<dbReference type="InterPro" id="IPR045090">
    <property type="entry name" value="Pept_M3A_M3B"/>
</dbReference>
<evidence type="ECO:0000256" key="3">
    <source>
        <dbReference type="ARBA" id="ARBA00022723"/>
    </source>
</evidence>
<evidence type="ECO:0000313" key="11">
    <source>
        <dbReference type="Proteomes" id="UP001165080"/>
    </source>
</evidence>
<dbReference type="AlphaFoldDB" id="A0A9W6F4F8"/>
<dbReference type="GO" id="GO:0004222">
    <property type="term" value="F:metalloendopeptidase activity"/>
    <property type="evidence" value="ECO:0007669"/>
    <property type="project" value="InterPro"/>
</dbReference>
<dbReference type="InterPro" id="IPR024077">
    <property type="entry name" value="Neurolysin/TOP_dom2"/>
</dbReference>